<comment type="caution">
    <text evidence="1">The sequence shown here is derived from an EMBL/GenBank/DDBJ whole genome shotgun (WGS) entry which is preliminary data.</text>
</comment>
<organism evidence="1 2">
    <name type="scientific">Cotesia glomerata</name>
    <name type="common">Lepidopteran parasitic wasp</name>
    <name type="synonym">Apanteles glomeratus</name>
    <dbReference type="NCBI Taxonomy" id="32391"/>
    <lineage>
        <taxon>Eukaryota</taxon>
        <taxon>Metazoa</taxon>
        <taxon>Ecdysozoa</taxon>
        <taxon>Arthropoda</taxon>
        <taxon>Hexapoda</taxon>
        <taxon>Insecta</taxon>
        <taxon>Pterygota</taxon>
        <taxon>Neoptera</taxon>
        <taxon>Endopterygota</taxon>
        <taxon>Hymenoptera</taxon>
        <taxon>Apocrita</taxon>
        <taxon>Ichneumonoidea</taxon>
        <taxon>Braconidae</taxon>
        <taxon>Microgastrinae</taxon>
        <taxon>Cotesia</taxon>
    </lineage>
</organism>
<sequence length="150" mass="16480">MPGLVDRVPRENSCGIQLLVIPPLDPNVCQLVDDAKFLPSLPHAGKLCLVGDPGGSPYLQPAHCKLLSRCKLFRCFCSARPFISRAAPKIMAVQPMAQCSSGSLHEYTCKYVYESAESSKPAGIGRQRIKHLTRYVIERVGMNNDKQKPG</sequence>
<name>A0AAV7IEC1_COTGL</name>
<keyword evidence="2" id="KW-1185">Reference proteome</keyword>
<protein>
    <submittedName>
        <fullName evidence="1">Uncharacterized protein</fullName>
    </submittedName>
</protein>
<gene>
    <name evidence="1" type="ORF">KQX54_017371</name>
</gene>
<dbReference type="Proteomes" id="UP000826195">
    <property type="component" value="Unassembled WGS sequence"/>
</dbReference>
<reference evidence="1 2" key="1">
    <citation type="journal article" date="2021" name="J. Hered.">
        <title>A chromosome-level genome assembly of the parasitoid wasp, Cotesia glomerata (Hymenoptera: Braconidae).</title>
        <authorList>
            <person name="Pinto B.J."/>
            <person name="Weis J.J."/>
            <person name="Gamble T."/>
            <person name="Ode P.J."/>
            <person name="Paul R."/>
            <person name="Zaspel J.M."/>
        </authorList>
    </citation>
    <scope>NUCLEOTIDE SEQUENCE [LARGE SCALE GENOMIC DNA]</scope>
    <source>
        <strain evidence="1">CgM1</strain>
    </source>
</reference>
<accession>A0AAV7IEC1</accession>
<evidence type="ECO:0000313" key="1">
    <source>
        <dbReference type="EMBL" id="KAH0550094.1"/>
    </source>
</evidence>
<dbReference type="EMBL" id="JAHXZJ010001864">
    <property type="protein sequence ID" value="KAH0550094.1"/>
    <property type="molecule type" value="Genomic_DNA"/>
</dbReference>
<dbReference type="AlphaFoldDB" id="A0AAV7IEC1"/>
<evidence type="ECO:0000313" key="2">
    <source>
        <dbReference type="Proteomes" id="UP000826195"/>
    </source>
</evidence>
<proteinExistence type="predicted"/>